<dbReference type="Proteomes" id="UP001174936">
    <property type="component" value="Unassembled WGS sequence"/>
</dbReference>
<comment type="caution">
    <text evidence="2">The sequence shown here is derived from an EMBL/GenBank/DDBJ whole genome shotgun (WGS) entry which is preliminary data.</text>
</comment>
<feature type="region of interest" description="Disordered" evidence="1">
    <location>
        <begin position="373"/>
        <end position="439"/>
    </location>
</feature>
<keyword evidence="3" id="KW-1185">Reference proteome</keyword>
<dbReference type="EMBL" id="JAULSV010000003">
    <property type="protein sequence ID" value="KAK0648929.1"/>
    <property type="molecule type" value="Genomic_DNA"/>
</dbReference>
<feature type="region of interest" description="Disordered" evidence="1">
    <location>
        <begin position="1"/>
        <end position="21"/>
    </location>
</feature>
<feature type="compositionally biased region" description="Low complexity" evidence="1">
    <location>
        <begin position="56"/>
        <end position="67"/>
    </location>
</feature>
<accession>A0AA39YAA1</accession>
<feature type="compositionally biased region" description="Polar residues" evidence="1">
    <location>
        <begin position="75"/>
        <end position="85"/>
    </location>
</feature>
<organism evidence="2 3">
    <name type="scientific">Cercophora newfieldiana</name>
    <dbReference type="NCBI Taxonomy" id="92897"/>
    <lineage>
        <taxon>Eukaryota</taxon>
        <taxon>Fungi</taxon>
        <taxon>Dikarya</taxon>
        <taxon>Ascomycota</taxon>
        <taxon>Pezizomycotina</taxon>
        <taxon>Sordariomycetes</taxon>
        <taxon>Sordariomycetidae</taxon>
        <taxon>Sordariales</taxon>
        <taxon>Lasiosphaeriaceae</taxon>
        <taxon>Cercophora</taxon>
    </lineage>
</organism>
<gene>
    <name evidence="2" type="ORF">B0T16DRAFT_409111</name>
</gene>
<evidence type="ECO:0000313" key="3">
    <source>
        <dbReference type="Proteomes" id="UP001174936"/>
    </source>
</evidence>
<protein>
    <submittedName>
        <fullName evidence="2">Uncharacterized protein</fullName>
    </submittedName>
</protein>
<evidence type="ECO:0000313" key="2">
    <source>
        <dbReference type="EMBL" id="KAK0648929.1"/>
    </source>
</evidence>
<dbReference type="AlphaFoldDB" id="A0AA39YAA1"/>
<proteinExistence type="predicted"/>
<evidence type="ECO:0000256" key="1">
    <source>
        <dbReference type="SAM" id="MobiDB-lite"/>
    </source>
</evidence>
<feature type="compositionally biased region" description="Basic and acidic residues" evidence="1">
    <location>
        <begin position="382"/>
        <end position="396"/>
    </location>
</feature>
<name>A0AA39YAA1_9PEZI</name>
<reference evidence="2" key="1">
    <citation type="submission" date="2023-06" db="EMBL/GenBank/DDBJ databases">
        <title>Genome-scale phylogeny and comparative genomics of the fungal order Sordariales.</title>
        <authorList>
            <consortium name="Lawrence Berkeley National Laboratory"/>
            <person name="Hensen N."/>
            <person name="Bonometti L."/>
            <person name="Westerberg I."/>
            <person name="Brannstrom I.O."/>
            <person name="Guillou S."/>
            <person name="Cros-Aarteil S."/>
            <person name="Calhoun S."/>
            <person name="Haridas S."/>
            <person name="Kuo A."/>
            <person name="Mondo S."/>
            <person name="Pangilinan J."/>
            <person name="Riley R."/>
            <person name="Labutti K."/>
            <person name="Andreopoulos B."/>
            <person name="Lipzen A."/>
            <person name="Chen C."/>
            <person name="Yanf M."/>
            <person name="Daum C."/>
            <person name="Ng V."/>
            <person name="Clum A."/>
            <person name="Steindorff A."/>
            <person name="Ohm R."/>
            <person name="Martin F."/>
            <person name="Silar P."/>
            <person name="Natvig D."/>
            <person name="Lalanne C."/>
            <person name="Gautier V."/>
            <person name="Ament-Velasquez S.L."/>
            <person name="Kruys A."/>
            <person name="Hutchinson M.I."/>
            <person name="Powell A.J."/>
            <person name="Barry K."/>
            <person name="Miller A.N."/>
            <person name="Grigoriev I.V."/>
            <person name="Debuchy R."/>
            <person name="Gladieux P."/>
            <person name="Thoren M.H."/>
            <person name="Johannesson H."/>
        </authorList>
    </citation>
    <scope>NUCLEOTIDE SEQUENCE</scope>
    <source>
        <strain evidence="2">SMH2532-1</strain>
    </source>
</reference>
<feature type="compositionally biased region" description="Low complexity" evidence="1">
    <location>
        <begin position="421"/>
        <end position="433"/>
    </location>
</feature>
<feature type="region of interest" description="Disordered" evidence="1">
    <location>
        <begin position="38"/>
        <end position="200"/>
    </location>
</feature>
<sequence>MPPRDPMPNMSRSAWHTFNNETKVEWARKVRNGTFTDAARSLYADDVARRTTRQLSPPTSDAPSTSTVHSDDASPGSSTSVGARNTSREEDVVFLLSLKKDATNKRKRLAESGQSSKRRASGERPQTEVSSPTAHRPKGTRGSGKGKEKATKDITSAQRQRIPSPEPESETEYSSSPPGSPRPGVSHHKPSDRPALPIEGDLQTTVSDLSRRLSKIEQSTLTILERLDNKDNYITKTVAQKLGDKVSSPEFVDKMREILKTVVKEELESMDQSLEKKQRVLGKRLEERVREVDDNMKSLVQHEIKQEVSRVGQKIKMRDLEKIPAMRGTLDDLKDQVELLNGQVQSLGSVKSPSDTAVQGILQRLGEIEGRLRAPEPGYAAPDRRGAAYRDQRERGAPPGVPHGMPGDPSYANDYDEPAGPSYRSRYYSSPVSRYRRAI</sequence>
<feature type="compositionally biased region" description="Polar residues" evidence="1">
    <location>
        <begin position="10"/>
        <end position="21"/>
    </location>
</feature>